<feature type="compositionally biased region" description="Basic and acidic residues" evidence="1">
    <location>
        <begin position="16"/>
        <end position="32"/>
    </location>
</feature>
<feature type="region of interest" description="Disordered" evidence="1">
    <location>
        <begin position="16"/>
        <end position="37"/>
    </location>
</feature>
<comment type="caution">
    <text evidence="2">The sequence shown here is derived from an EMBL/GenBank/DDBJ whole genome shotgun (WGS) entry which is preliminary data.</text>
</comment>
<evidence type="ECO:0000313" key="2">
    <source>
        <dbReference type="EMBL" id="HJE15240.1"/>
    </source>
</evidence>
<reference evidence="2" key="2">
    <citation type="submission" date="2021-09" db="EMBL/GenBank/DDBJ databases">
        <authorList>
            <person name="Gilroy R."/>
        </authorList>
    </citation>
    <scope>NUCLEOTIDE SEQUENCE</scope>
    <source>
        <strain evidence="2">CHK173-2119</strain>
    </source>
</reference>
<proteinExistence type="predicted"/>
<accession>A0A921DUS5</accession>
<dbReference type="Proteomes" id="UP000774947">
    <property type="component" value="Unassembled WGS sequence"/>
</dbReference>
<name>A0A921DUS5_9LACO</name>
<sequence length="130" mass="15071">MLDGFKKSYAESQAKALEKQQEKQAQKAEKLVHGKKATMQQQTAQTIYQHQVKPFIKERDGFTHVVMINSFSKWINQNFGIEDKYTNQIDEIVTSIQQDGYEIVDIKFNSLQNQGISKNMEGFSTLIMYK</sequence>
<dbReference type="AlphaFoldDB" id="A0A921DUS5"/>
<evidence type="ECO:0000313" key="3">
    <source>
        <dbReference type="Proteomes" id="UP000774947"/>
    </source>
</evidence>
<protein>
    <submittedName>
        <fullName evidence="2">Uncharacterized protein</fullName>
    </submittedName>
</protein>
<gene>
    <name evidence="2" type="ORF">K8W17_04100</name>
</gene>
<organism evidence="2 3">
    <name type="scientific">Lapidilactobacillus dextrinicus</name>
    <dbReference type="NCBI Taxonomy" id="51664"/>
    <lineage>
        <taxon>Bacteria</taxon>
        <taxon>Bacillati</taxon>
        <taxon>Bacillota</taxon>
        <taxon>Bacilli</taxon>
        <taxon>Lactobacillales</taxon>
        <taxon>Lactobacillaceae</taxon>
        <taxon>Lapidilactobacillus</taxon>
    </lineage>
</organism>
<dbReference type="EMBL" id="DYXY01000102">
    <property type="protein sequence ID" value="HJE15240.1"/>
    <property type="molecule type" value="Genomic_DNA"/>
</dbReference>
<reference evidence="2" key="1">
    <citation type="journal article" date="2021" name="PeerJ">
        <title>Extensive microbial diversity within the chicken gut microbiome revealed by metagenomics and culture.</title>
        <authorList>
            <person name="Gilroy R."/>
            <person name="Ravi A."/>
            <person name="Getino M."/>
            <person name="Pursley I."/>
            <person name="Horton D.L."/>
            <person name="Alikhan N.F."/>
            <person name="Baker D."/>
            <person name="Gharbi K."/>
            <person name="Hall N."/>
            <person name="Watson M."/>
            <person name="Adriaenssens E.M."/>
            <person name="Foster-Nyarko E."/>
            <person name="Jarju S."/>
            <person name="Secka A."/>
            <person name="Antonio M."/>
            <person name="Oren A."/>
            <person name="Chaudhuri R.R."/>
            <person name="La Ragione R."/>
            <person name="Hildebrand F."/>
            <person name="Pallen M.J."/>
        </authorList>
    </citation>
    <scope>NUCLEOTIDE SEQUENCE</scope>
    <source>
        <strain evidence="2">CHK173-2119</strain>
    </source>
</reference>
<evidence type="ECO:0000256" key="1">
    <source>
        <dbReference type="SAM" id="MobiDB-lite"/>
    </source>
</evidence>